<dbReference type="Pfam" id="PF00300">
    <property type="entry name" value="His_Phos_1"/>
    <property type="match status" value="1"/>
</dbReference>
<dbReference type="InterPro" id="IPR001345">
    <property type="entry name" value="PG/BPGM_mutase_AS"/>
</dbReference>
<dbReference type="PROSITE" id="PS00175">
    <property type="entry name" value="PG_MUTASE"/>
    <property type="match status" value="1"/>
</dbReference>
<dbReference type="EMBL" id="SNYF01000005">
    <property type="protein sequence ID" value="TDQ19409.1"/>
    <property type="molecule type" value="Genomic_DNA"/>
</dbReference>
<evidence type="ECO:0000313" key="3">
    <source>
        <dbReference type="EMBL" id="TDQ19409.1"/>
    </source>
</evidence>
<evidence type="ECO:0000256" key="1">
    <source>
        <dbReference type="PIRSR" id="PIRSR613078-1"/>
    </source>
</evidence>
<sequence>MNRKKIYLVRHGQTDFNLQGVVQGSGIDAPINERGKAQARAFFEAYKEVPFDQVYHTALIRTKQSIQGFLDLGIPSEALPELNEISWGDYEGTPMTPEEGEYYRHMLHQWQQGNLDYAIAGGESPNRVADRMRRGISKILEGPGETILVCMHGRAMRIFLSLMLNYDLRYMDQFEHNNLCLYVLEQLEDGTFVVRKFNDQGHLEKPTGV</sequence>
<dbReference type="Gene3D" id="3.40.50.1240">
    <property type="entry name" value="Phosphoglycerate mutase-like"/>
    <property type="match status" value="1"/>
</dbReference>
<comment type="caution">
    <text evidence="3">The sequence shown here is derived from an EMBL/GenBank/DDBJ whole genome shotgun (WGS) entry which is preliminary data.</text>
</comment>
<dbReference type="OrthoDB" id="9782128at2"/>
<accession>A0A4R6TB21</accession>
<gene>
    <name evidence="3" type="ORF">DFQ04_1230</name>
</gene>
<dbReference type="CDD" id="cd07067">
    <property type="entry name" value="HP_PGM_like"/>
    <property type="match status" value="1"/>
</dbReference>
<name>A0A4R6TB21_9BACT</name>
<dbReference type="InterPro" id="IPR029033">
    <property type="entry name" value="His_PPase_superfam"/>
</dbReference>
<protein>
    <submittedName>
        <fullName evidence="3">Putative phosphoglycerate mutase</fullName>
    </submittedName>
</protein>
<dbReference type="GO" id="GO:0016791">
    <property type="term" value="F:phosphatase activity"/>
    <property type="evidence" value="ECO:0007669"/>
    <property type="project" value="TreeGrafter"/>
</dbReference>
<feature type="binding site" evidence="2">
    <location>
        <position position="61"/>
    </location>
    <ligand>
        <name>substrate</name>
    </ligand>
</feature>
<dbReference type="SUPFAM" id="SSF53254">
    <property type="entry name" value="Phosphoglycerate mutase-like"/>
    <property type="match status" value="1"/>
</dbReference>
<dbReference type="PANTHER" id="PTHR48100">
    <property type="entry name" value="BROAD-SPECIFICITY PHOSPHATASE YOR283W-RELATED"/>
    <property type="match status" value="1"/>
</dbReference>
<evidence type="ECO:0000313" key="4">
    <source>
        <dbReference type="Proteomes" id="UP000294535"/>
    </source>
</evidence>
<proteinExistence type="predicted"/>
<feature type="active site" description="Proton donor/acceptor" evidence="1">
    <location>
        <position position="84"/>
    </location>
</feature>
<dbReference type="PANTHER" id="PTHR48100:SF15">
    <property type="entry name" value="SEDOHEPTULOSE 1,7-BISPHOSPHATASE"/>
    <property type="match status" value="1"/>
</dbReference>
<dbReference type="SMART" id="SM00855">
    <property type="entry name" value="PGAM"/>
    <property type="match status" value="1"/>
</dbReference>
<feature type="binding site" evidence="2">
    <location>
        <begin position="10"/>
        <end position="17"/>
    </location>
    <ligand>
        <name>substrate</name>
    </ligand>
</feature>
<dbReference type="InterPro" id="IPR013078">
    <property type="entry name" value="His_Pase_superF_clade-1"/>
</dbReference>
<keyword evidence="4" id="KW-1185">Reference proteome</keyword>
<dbReference type="InterPro" id="IPR050275">
    <property type="entry name" value="PGM_Phosphatase"/>
</dbReference>
<feature type="active site" description="Tele-phosphohistidine intermediate" evidence="1">
    <location>
        <position position="11"/>
    </location>
</feature>
<dbReference type="PIRSF" id="PIRSF000709">
    <property type="entry name" value="6PFK_2-Ptase"/>
    <property type="match status" value="1"/>
</dbReference>
<dbReference type="Proteomes" id="UP000294535">
    <property type="component" value="Unassembled WGS sequence"/>
</dbReference>
<dbReference type="AlphaFoldDB" id="A0A4R6TB21"/>
<organism evidence="3 4">
    <name type="scientific">Algoriphagus boseongensis</name>
    <dbReference type="NCBI Taxonomy" id="1442587"/>
    <lineage>
        <taxon>Bacteria</taxon>
        <taxon>Pseudomonadati</taxon>
        <taxon>Bacteroidota</taxon>
        <taxon>Cytophagia</taxon>
        <taxon>Cytophagales</taxon>
        <taxon>Cyclobacteriaceae</taxon>
        <taxon>Algoriphagus</taxon>
    </lineage>
</organism>
<dbReference type="RefSeq" id="WP_133553686.1">
    <property type="nucleotide sequence ID" value="NZ_SNYF01000005.1"/>
</dbReference>
<reference evidence="3 4" key="1">
    <citation type="submission" date="2019-03" db="EMBL/GenBank/DDBJ databases">
        <title>Genomic Encyclopedia of Type Strains, Phase III (KMG-III): the genomes of soil and plant-associated and newly described type strains.</title>
        <authorList>
            <person name="Whitman W."/>
        </authorList>
    </citation>
    <scope>NUCLEOTIDE SEQUENCE [LARGE SCALE GENOMIC DNA]</scope>
    <source>
        <strain evidence="3 4">CECT 8446</strain>
    </source>
</reference>
<evidence type="ECO:0000256" key="2">
    <source>
        <dbReference type="PIRSR" id="PIRSR613078-2"/>
    </source>
</evidence>